<sequence length="1653" mass="182542">SSHSSNHGLFHQPEFNLSRPAPLERSVSPFEISRSTKFEQQQNQTSSPINDLFHNALNYENTFKTSPKRKPNINVPNFVEIFQEQIDLRLASSNNPTAVMELDLDGNIRYLSRNWEVIVGTNIKKLVGKSISNILIGNSEDDLKVFNNAIDQMVKDDVSYKVKFITATNDLVKASDIENSSQNESNSDTDDYFGSNANTPQMPRDFDITLSSDDQSSSLSSKVSNNGEVIELEAQGILIHDPKTKLPSHSIWTIKPFAYIDLDLTIPESLINLLGFGSEIFEGYLFNLKEMGITDEESVPQPKSILCRICESNIPAWFIEKHSDLCIVEYRINEELQNCHDAIADQRQLIMKITESLWFQQYDSNPSPNTSGKILGLGVNSSNSETSSGPNSSGFSTPTSSNSSILDISASSSSTNGLIDDYKGIPLPSMSLHDSQPTSGSSPRLSSHSLIKNTSSVQSILQSKKFPFGILRRLLELCDEALQINPAEKLEDNGILQFSPNTEKAISSVANWRVFDTNDLALKTMIEDTKSLVNDKIDTLSRLISILQYSDKIKAEVDELVLETVQSTVQRIREQIRINEQQLQSLLYHRTSASSQSRNSNDQTLSEPINLSPTPSNPNSTLIHSPQPSRTRSPSAKLINESFESSSKAATSITPKDILLRGRTTPVEIPRGGSNASISSRASSISAHNSRHDSRDLNLIDSFNDLELLKKSSEAISNNSSFSSPRRHLSPAPYVEKQNLSSFQRNPNSRFEASSPMASPSLQHLDVTNDSLPQAPPSIQYSLLEKRTNSGGSVTSSSANNNVHHLSINTGPNSKNPSAKPPLSPLLVSLTPPSKPSVGSIKDYEVLKAISKGAFGSVFLAKKKVTGDYVAIKCLKKRDMIAKNQILNVKSERAVMMKQTDSPYVAQLYCSFQTRDYLYLVMEYLNGGDCSTLLKVLGTLGNEWAKRYIAEVVVGIDDLHRRGIIHRDLKPDNLLIDSKGHLKLTDFGLSRIGVLGRQTRQHRKSSTSEHGIEIFRKSLGTSQNQPNQSPLANFSGASSGIDSPLLDVFSNQIHNHKRNNSVTPFSLSPTLEHTKLASSNSAFQQLQLQQLLSNHSHSHPGSNSGYGGGSGRTGSGSSGLESPLLKPQLPRTSSESSFAIIDDDFQVSPSQHPNTITSFALFDPAKDEDNNEIKKFVGTPDYLSPETIDGSNQGEHSDWWSVGCILFEFIFGYPPFHADTPDKVFKNILSGEIDWPPLSPEEELEICPATAKDLIKKLLTLDPEERLGYNGADEIKSHPYFKEIDWLSLYDEEPSFIPTLDDPESTDYFDSRGADISHFPKDDFEEETMNMVNTRQESNSSISTGKRERRGSKLAETGEFGSFHFRNLNVLEKANKDVINRLKNEHLEHRNSYSSSSSESTTRSRGYSFNGSTNPGSPFKRPVSPVSTLNRAPSPSKGEGLSATNLNSTVSRHERVGSAVSTYSSGDEFPFEVVFNKSVNDLNSPSSSDTEDTKSSALLRVRKRRETMNNTSGSSISSGTLGQTFNHSGNVLSNELDVLYCEPIPIVRHTISRLLEKLGCIVVSVSDGDELIRRATSQVKFDLIFTALKISKVDSIDAVKLIKYTTGINCETPLIALTGFAKEAIQLGVFDDVLEKPIDLNSLKQCITKYRNE</sequence>
<feature type="domain" description="Protein kinase" evidence="12">
    <location>
        <begin position="844"/>
        <end position="1281"/>
    </location>
</feature>
<dbReference type="CDD" id="cd00130">
    <property type="entry name" value="PAS"/>
    <property type="match status" value="1"/>
</dbReference>
<feature type="compositionally biased region" description="Polar residues" evidence="11">
    <location>
        <begin position="177"/>
        <end position="186"/>
    </location>
</feature>
<dbReference type="SMART" id="SM00220">
    <property type="entry name" value="S_TKc"/>
    <property type="match status" value="1"/>
</dbReference>
<keyword evidence="6" id="KW-0418">Kinase</keyword>
<comment type="caution">
    <text evidence="10">Lacks conserved residue(s) required for the propagation of feature annotation.</text>
</comment>
<feature type="compositionally biased region" description="Low complexity" evidence="11">
    <location>
        <begin position="435"/>
        <end position="448"/>
    </location>
</feature>
<evidence type="ECO:0000256" key="9">
    <source>
        <dbReference type="ARBA" id="ARBA00048679"/>
    </source>
</evidence>
<dbReference type="PROSITE" id="PS50110">
    <property type="entry name" value="RESPONSE_REGULATORY"/>
    <property type="match status" value="1"/>
</dbReference>
<dbReference type="SMART" id="SM00448">
    <property type="entry name" value="REC"/>
    <property type="match status" value="1"/>
</dbReference>
<dbReference type="GO" id="GO:0004674">
    <property type="term" value="F:protein serine/threonine kinase activity"/>
    <property type="evidence" value="ECO:0007669"/>
    <property type="project" value="UniProtKB-KW"/>
</dbReference>
<evidence type="ECO:0000259" key="15">
    <source>
        <dbReference type="PROSITE" id="PS51285"/>
    </source>
</evidence>
<dbReference type="InterPro" id="IPR011006">
    <property type="entry name" value="CheY-like_superfamily"/>
</dbReference>
<feature type="compositionally biased region" description="Polar residues" evidence="11">
    <location>
        <begin position="739"/>
        <end position="781"/>
    </location>
</feature>
<dbReference type="OrthoDB" id="162894at2759"/>
<feature type="non-terminal residue" evidence="16">
    <location>
        <position position="1653"/>
    </location>
</feature>
<dbReference type="SUPFAM" id="SSF52172">
    <property type="entry name" value="CheY-like"/>
    <property type="match status" value="1"/>
</dbReference>
<dbReference type="Pfam" id="PF00069">
    <property type="entry name" value="Pkinase"/>
    <property type="match status" value="2"/>
</dbReference>
<evidence type="ECO:0000256" key="5">
    <source>
        <dbReference type="ARBA" id="ARBA00022741"/>
    </source>
</evidence>
<feature type="region of interest" description="Disordered" evidence="11">
    <location>
        <begin position="370"/>
        <end position="403"/>
    </location>
</feature>
<feature type="region of interest" description="Disordered" evidence="11">
    <location>
        <begin position="1094"/>
        <end position="1130"/>
    </location>
</feature>
<dbReference type="RefSeq" id="XP_020074701.1">
    <property type="nucleotide sequence ID" value="XM_020223955.1"/>
</dbReference>
<gene>
    <name evidence="16" type="ORF">HYPBUDRAFT_95857</name>
</gene>
<keyword evidence="5" id="KW-0547">Nucleotide-binding</keyword>
<feature type="compositionally biased region" description="Polar residues" evidence="11">
    <location>
        <begin position="642"/>
        <end position="654"/>
    </location>
</feature>
<evidence type="ECO:0000256" key="1">
    <source>
        <dbReference type="ARBA" id="ARBA00012513"/>
    </source>
</evidence>
<evidence type="ECO:0000313" key="16">
    <source>
        <dbReference type="EMBL" id="ODV65634.1"/>
    </source>
</evidence>
<evidence type="ECO:0000256" key="2">
    <source>
        <dbReference type="ARBA" id="ARBA00022527"/>
    </source>
</evidence>
<feature type="compositionally biased region" description="Low complexity" evidence="11">
    <location>
        <begin position="1094"/>
        <end position="1103"/>
    </location>
</feature>
<feature type="domain" description="AGC-kinase C-terminal" evidence="15">
    <location>
        <begin position="1282"/>
        <end position="1375"/>
    </location>
</feature>
<dbReference type="SUPFAM" id="SSF55785">
    <property type="entry name" value="PYP-like sensor domain (PAS domain)"/>
    <property type="match status" value="1"/>
</dbReference>
<dbReference type="PANTHER" id="PTHR24356">
    <property type="entry name" value="SERINE/THREONINE-PROTEIN KINASE"/>
    <property type="match status" value="1"/>
</dbReference>
<feature type="non-terminal residue" evidence="16">
    <location>
        <position position="1"/>
    </location>
</feature>
<feature type="region of interest" description="Disordered" evidence="11">
    <location>
        <begin position="429"/>
        <end position="448"/>
    </location>
</feature>
<dbReference type="InterPro" id="IPR008271">
    <property type="entry name" value="Ser/Thr_kinase_AS"/>
</dbReference>
<protein>
    <recommendedName>
        <fullName evidence="1">non-specific serine/threonine protein kinase</fullName>
        <ecNumber evidence="1">2.7.11.1</ecNumber>
    </recommendedName>
</protein>
<dbReference type="GO" id="GO:0005634">
    <property type="term" value="C:nucleus"/>
    <property type="evidence" value="ECO:0007669"/>
    <property type="project" value="EnsemblFungi"/>
</dbReference>
<dbReference type="GO" id="GO:0045944">
    <property type="term" value="P:positive regulation of transcription by RNA polymerase II"/>
    <property type="evidence" value="ECO:0007669"/>
    <property type="project" value="EnsemblFungi"/>
</dbReference>
<dbReference type="GO" id="GO:1903452">
    <property type="term" value="P:positive regulation of G1 to G0 transition"/>
    <property type="evidence" value="ECO:0007669"/>
    <property type="project" value="EnsemblFungi"/>
</dbReference>
<comment type="catalytic activity">
    <reaction evidence="8">
        <text>L-threonyl-[protein] + ATP = O-phospho-L-threonyl-[protein] + ADP + H(+)</text>
        <dbReference type="Rhea" id="RHEA:46608"/>
        <dbReference type="Rhea" id="RHEA-COMP:11060"/>
        <dbReference type="Rhea" id="RHEA-COMP:11605"/>
        <dbReference type="ChEBI" id="CHEBI:15378"/>
        <dbReference type="ChEBI" id="CHEBI:30013"/>
        <dbReference type="ChEBI" id="CHEBI:30616"/>
        <dbReference type="ChEBI" id="CHEBI:61977"/>
        <dbReference type="ChEBI" id="CHEBI:456216"/>
        <dbReference type="EC" id="2.7.11.1"/>
    </reaction>
</comment>
<dbReference type="InterPro" id="IPR000014">
    <property type="entry name" value="PAS"/>
</dbReference>
<dbReference type="SMART" id="SM00091">
    <property type="entry name" value="PAS"/>
    <property type="match status" value="1"/>
</dbReference>
<feature type="compositionally biased region" description="Polar residues" evidence="11">
    <location>
        <begin position="590"/>
        <end position="634"/>
    </location>
</feature>
<evidence type="ECO:0000256" key="6">
    <source>
        <dbReference type="ARBA" id="ARBA00022777"/>
    </source>
</evidence>
<dbReference type="FunFam" id="1.10.510.10:FF:000340">
    <property type="entry name" value="Serine threonine protein kinase"/>
    <property type="match status" value="1"/>
</dbReference>
<dbReference type="GeneID" id="30998504"/>
<dbReference type="PROSITE" id="PS50011">
    <property type="entry name" value="PROTEIN_KINASE_DOM"/>
    <property type="match status" value="1"/>
</dbReference>
<dbReference type="GO" id="GO:0034605">
    <property type="term" value="P:cellular response to heat"/>
    <property type="evidence" value="ECO:0007669"/>
    <property type="project" value="EnsemblFungi"/>
</dbReference>
<feature type="region of interest" description="Disordered" evidence="11">
    <location>
        <begin position="739"/>
        <end position="825"/>
    </location>
</feature>
<dbReference type="GO" id="GO:1900445">
    <property type="term" value="P:positive regulation of filamentous growth of a population of unicellular organisms in response to biotic stimulus"/>
    <property type="evidence" value="ECO:0007669"/>
    <property type="project" value="UniProtKB-ARBA"/>
</dbReference>
<keyword evidence="17" id="KW-1185">Reference proteome</keyword>
<name>A0A1E4RED7_9ASCO</name>
<dbReference type="PROSITE" id="PS50112">
    <property type="entry name" value="PAS"/>
    <property type="match status" value="1"/>
</dbReference>
<accession>A0A1E4RED7</accession>
<evidence type="ECO:0000259" key="14">
    <source>
        <dbReference type="PROSITE" id="PS50112"/>
    </source>
</evidence>
<feature type="compositionally biased region" description="Polar residues" evidence="11">
    <location>
        <begin position="1333"/>
        <end position="1344"/>
    </location>
</feature>
<dbReference type="Gene3D" id="3.30.450.20">
    <property type="entry name" value="PAS domain"/>
    <property type="match status" value="1"/>
</dbReference>
<dbReference type="Gene3D" id="3.30.200.20">
    <property type="entry name" value="Phosphorylase Kinase, domain 1"/>
    <property type="match status" value="2"/>
</dbReference>
<dbReference type="NCBIfam" id="TIGR00229">
    <property type="entry name" value="sensory_box"/>
    <property type="match status" value="1"/>
</dbReference>
<evidence type="ECO:0000256" key="8">
    <source>
        <dbReference type="ARBA" id="ARBA00047899"/>
    </source>
</evidence>
<evidence type="ECO:0000256" key="3">
    <source>
        <dbReference type="ARBA" id="ARBA00022553"/>
    </source>
</evidence>
<dbReference type="Proteomes" id="UP000095085">
    <property type="component" value="Unassembled WGS sequence"/>
</dbReference>
<feature type="compositionally biased region" description="Low complexity" evidence="11">
    <location>
        <begin position="380"/>
        <end position="403"/>
    </location>
</feature>
<feature type="compositionally biased region" description="Polar residues" evidence="11">
    <location>
        <begin position="789"/>
        <end position="811"/>
    </location>
</feature>
<dbReference type="Pfam" id="PF00072">
    <property type="entry name" value="Response_reg"/>
    <property type="match status" value="1"/>
</dbReference>
<keyword evidence="7" id="KW-0067">ATP-binding</keyword>
<keyword evidence="4" id="KW-0808">Transferase</keyword>
<evidence type="ECO:0000256" key="10">
    <source>
        <dbReference type="PROSITE-ProRule" id="PRU00169"/>
    </source>
</evidence>
<feature type="region of interest" description="Disordered" evidence="11">
    <location>
        <begin position="1"/>
        <end position="20"/>
    </location>
</feature>
<dbReference type="Gene3D" id="3.40.50.2300">
    <property type="match status" value="1"/>
</dbReference>
<dbReference type="STRING" id="984485.A0A1E4RED7"/>
<feature type="compositionally biased region" description="Low complexity" evidence="11">
    <location>
        <begin position="674"/>
        <end position="688"/>
    </location>
</feature>
<dbReference type="PROSITE" id="PS00108">
    <property type="entry name" value="PROTEIN_KINASE_ST"/>
    <property type="match status" value="1"/>
</dbReference>
<proteinExistence type="predicted"/>
<dbReference type="CDD" id="cd17546">
    <property type="entry name" value="REC_hyHK_CKI1_RcsC-like"/>
    <property type="match status" value="1"/>
</dbReference>
<evidence type="ECO:0000259" key="12">
    <source>
        <dbReference type="PROSITE" id="PS50011"/>
    </source>
</evidence>
<keyword evidence="2" id="KW-0723">Serine/threonine-protein kinase</keyword>
<dbReference type="GO" id="GO:0051321">
    <property type="term" value="P:meiotic cell cycle"/>
    <property type="evidence" value="ECO:0007669"/>
    <property type="project" value="EnsemblFungi"/>
</dbReference>
<dbReference type="GO" id="GO:0000160">
    <property type="term" value="P:phosphorelay signal transduction system"/>
    <property type="evidence" value="ECO:0007669"/>
    <property type="project" value="InterPro"/>
</dbReference>
<dbReference type="EMBL" id="KV454544">
    <property type="protein sequence ID" value="ODV65634.1"/>
    <property type="molecule type" value="Genomic_DNA"/>
</dbReference>
<reference evidence="17" key="1">
    <citation type="submission" date="2016-05" db="EMBL/GenBank/DDBJ databases">
        <title>Comparative genomics of biotechnologically important yeasts.</title>
        <authorList>
            <consortium name="DOE Joint Genome Institute"/>
            <person name="Riley R."/>
            <person name="Haridas S."/>
            <person name="Wolfe K.H."/>
            <person name="Lopes M.R."/>
            <person name="Hittinger C.T."/>
            <person name="Goker M."/>
            <person name="Salamov A."/>
            <person name="Wisecaver J."/>
            <person name="Long T.M."/>
            <person name="Aerts A.L."/>
            <person name="Barry K."/>
            <person name="Choi C."/>
            <person name="Clum A."/>
            <person name="Coughlan A.Y."/>
            <person name="Deshpande S."/>
            <person name="Douglass A.P."/>
            <person name="Hanson S.J."/>
            <person name="Klenk H.-P."/>
            <person name="Labutti K."/>
            <person name="Lapidus A."/>
            <person name="Lindquist E."/>
            <person name="Lipzen A."/>
            <person name="Meier-Kolthoff J.P."/>
            <person name="Ohm R.A."/>
            <person name="Otillar R.P."/>
            <person name="Pangilinan J."/>
            <person name="Peng Y."/>
            <person name="Rokas A."/>
            <person name="Rosa C.A."/>
            <person name="Scheuner C."/>
            <person name="Sibirny A.A."/>
            <person name="Slot J.C."/>
            <person name="Stielow J.B."/>
            <person name="Sun H."/>
            <person name="Kurtzman C.P."/>
            <person name="Blackwell M."/>
            <person name="Grigoriev I.V."/>
            <person name="Jeffries T.W."/>
        </authorList>
    </citation>
    <scope>NUCLEOTIDE SEQUENCE [LARGE SCALE GENOMIC DNA]</scope>
    <source>
        <strain evidence="17">NRRL Y-1933</strain>
    </source>
</reference>
<evidence type="ECO:0000256" key="11">
    <source>
        <dbReference type="SAM" id="MobiDB-lite"/>
    </source>
</evidence>
<feature type="region of interest" description="Disordered" evidence="11">
    <location>
        <begin position="590"/>
        <end position="692"/>
    </location>
</feature>
<feature type="region of interest" description="Disordered" evidence="11">
    <location>
        <begin position="176"/>
        <end position="198"/>
    </location>
</feature>
<dbReference type="InterPro" id="IPR000719">
    <property type="entry name" value="Prot_kinase_dom"/>
</dbReference>
<feature type="region of interest" description="Disordered" evidence="11">
    <location>
        <begin position="1333"/>
        <end position="1355"/>
    </location>
</feature>
<evidence type="ECO:0000256" key="7">
    <source>
        <dbReference type="ARBA" id="ARBA00022840"/>
    </source>
</evidence>
<dbReference type="GO" id="GO:0005524">
    <property type="term" value="F:ATP binding"/>
    <property type="evidence" value="ECO:0007669"/>
    <property type="project" value="UniProtKB-KW"/>
</dbReference>
<feature type="domain" description="PAS" evidence="14">
    <location>
        <begin position="84"/>
        <end position="157"/>
    </location>
</feature>
<feature type="compositionally biased region" description="Low complexity" evidence="11">
    <location>
        <begin position="1392"/>
        <end position="1408"/>
    </location>
</feature>
<feature type="region of interest" description="Disordered" evidence="11">
    <location>
        <begin position="1388"/>
        <end position="1452"/>
    </location>
</feature>
<dbReference type="PANTHER" id="PTHR24356:SF1">
    <property type="entry name" value="SERINE_THREONINE-PROTEIN KINASE GREATWALL"/>
    <property type="match status" value="1"/>
</dbReference>
<dbReference type="GO" id="GO:0036180">
    <property type="term" value="P:filamentous growth of a population of unicellular organisms in response to biotic stimulus"/>
    <property type="evidence" value="ECO:0007669"/>
    <property type="project" value="UniProtKB-ARBA"/>
</dbReference>
<dbReference type="EC" id="2.7.11.1" evidence="1"/>
<dbReference type="InterPro" id="IPR000961">
    <property type="entry name" value="AGC-kinase_C"/>
</dbReference>
<dbReference type="InterPro" id="IPR001789">
    <property type="entry name" value="Sig_transdc_resp-reg_receiver"/>
</dbReference>
<dbReference type="InterPro" id="IPR035965">
    <property type="entry name" value="PAS-like_dom_sf"/>
</dbReference>
<dbReference type="FunFam" id="3.30.200.20:FF:001008">
    <property type="entry name" value="Serine/threonine-protein kinase cek1"/>
    <property type="match status" value="1"/>
</dbReference>
<organism evidence="16 17">
    <name type="scientific">Hyphopichia burtonii NRRL Y-1933</name>
    <dbReference type="NCBI Taxonomy" id="984485"/>
    <lineage>
        <taxon>Eukaryota</taxon>
        <taxon>Fungi</taxon>
        <taxon>Dikarya</taxon>
        <taxon>Ascomycota</taxon>
        <taxon>Saccharomycotina</taxon>
        <taxon>Pichiomycetes</taxon>
        <taxon>Debaryomycetaceae</taxon>
        <taxon>Hyphopichia</taxon>
    </lineage>
</organism>
<feature type="domain" description="Response regulatory" evidence="13">
    <location>
        <begin position="1537"/>
        <end position="1651"/>
    </location>
</feature>
<dbReference type="GO" id="GO:0006995">
    <property type="term" value="P:cellular response to nitrogen starvation"/>
    <property type="evidence" value="ECO:0007669"/>
    <property type="project" value="EnsemblFungi"/>
</dbReference>
<keyword evidence="3" id="KW-0597">Phosphoprotein</keyword>
<feature type="compositionally biased region" description="Gly residues" evidence="11">
    <location>
        <begin position="1104"/>
        <end position="1117"/>
    </location>
</feature>
<dbReference type="GO" id="GO:0005737">
    <property type="term" value="C:cytoplasm"/>
    <property type="evidence" value="ECO:0007669"/>
    <property type="project" value="EnsemblFungi"/>
</dbReference>
<dbReference type="GO" id="GO:1901992">
    <property type="term" value="P:positive regulation of mitotic cell cycle phase transition"/>
    <property type="evidence" value="ECO:0007669"/>
    <property type="project" value="EnsemblFungi"/>
</dbReference>
<comment type="catalytic activity">
    <reaction evidence="9">
        <text>L-seryl-[protein] + ATP = O-phospho-L-seryl-[protein] + ADP + H(+)</text>
        <dbReference type="Rhea" id="RHEA:17989"/>
        <dbReference type="Rhea" id="RHEA-COMP:9863"/>
        <dbReference type="Rhea" id="RHEA-COMP:11604"/>
        <dbReference type="ChEBI" id="CHEBI:15378"/>
        <dbReference type="ChEBI" id="CHEBI:29999"/>
        <dbReference type="ChEBI" id="CHEBI:30616"/>
        <dbReference type="ChEBI" id="CHEBI:83421"/>
        <dbReference type="ChEBI" id="CHEBI:456216"/>
        <dbReference type="EC" id="2.7.11.1"/>
    </reaction>
</comment>
<dbReference type="GO" id="GO:0010508">
    <property type="term" value="P:positive regulation of autophagy"/>
    <property type="evidence" value="ECO:0007669"/>
    <property type="project" value="EnsemblFungi"/>
</dbReference>
<evidence type="ECO:0000313" key="17">
    <source>
        <dbReference type="Proteomes" id="UP000095085"/>
    </source>
</evidence>
<dbReference type="InterPro" id="IPR011009">
    <property type="entry name" value="Kinase-like_dom_sf"/>
</dbReference>
<dbReference type="Gene3D" id="1.10.510.10">
    <property type="entry name" value="Transferase(Phosphotransferase) domain 1"/>
    <property type="match status" value="2"/>
</dbReference>
<dbReference type="SUPFAM" id="SSF56112">
    <property type="entry name" value="Protein kinase-like (PK-like)"/>
    <property type="match status" value="1"/>
</dbReference>
<dbReference type="GO" id="GO:0070301">
    <property type="term" value="P:cellular response to hydrogen peroxide"/>
    <property type="evidence" value="ECO:0007669"/>
    <property type="project" value="EnsemblFungi"/>
</dbReference>
<dbReference type="PROSITE" id="PS51285">
    <property type="entry name" value="AGC_KINASE_CTER"/>
    <property type="match status" value="1"/>
</dbReference>
<evidence type="ECO:0000256" key="4">
    <source>
        <dbReference type="ARBA" id="ARBA00022679"/>
    </source>
</evidence>
<dbReference type="InterPro" id="IPR050236">
    <property type="entry name" value="Ser_Thr_kinase_AGC"/>
</dbReference>
<evidence type="ECO:0000259" key="13">
    <source>
        <dbReference type="PROSITE" id="PS50110"/>
    </source>
</evidence>